<evidence type="ECO:0000313" key="3">
    <source>
        <dbReference type="Proteomes" id="UP000007813"/>
    </source>
</evidence>
<accession>J3JDS0</accession>
<dbReference type="Proteomes" id="UP000007813">
    <property type="component" value="Unassembled WGS sequence"/>
</dbReference>
<dbReference type="AlphaFoldDB" id="J3JDS0"/>
<protein>
    <submittedName>
        <fullName evidence="2">Uncharacterized protein</fullName>
    </submittedName>
</protein>
<gene>
    <name evidence="2" type="ORF">HSB1_40920</name>
</gene>
<feature type="region of interest" description="Disordered" evidence="1">
    <location>
        <begin position="1"/>
        <end position="45"/>
    </location>
</feature>
<evidence type="ECO:0000256" key="1">
    <source>
        <dbReference type="SAM" id="MobiDB-lite"/>
    </source>
</evidence>
<name>J3JDS0_9EURY</name>
<sequence length="45" mass="4863">MSTRPRCRGVRGVAARRPATIRASTAGECSHTRRASRGQHLTTAD</sequence>
<dbReference type="EMBL" id="ALJD01000012">
    <property type="protein sequence ID" value="EJN57731.1"/>
    <property type="molecule type" value="Genomic_DNA"/>
</dbReference>
<proteinExistence type="predicted"/>
<evidence type="ECO:0000313" key="2">
    <source>
        <dbReference type="EMBL" id="EJN57731.1"/>
    </source>
</evidence>
<reference evidence="2 3" key="1">
    <citation type="journal article" date="2012" name="J. Bacteriol.">
        <title>Draft Genome Sequence of the Extremely Halophilic Archaeon Halogranum salarium B-1T.</title>
        <authorList>
            <person name="Kim K.K."/>
            <person name="Lee K.C."/>
            <person name="Lee J.S."/>
        </authorList>
    </citation>
    <scope>NUCLEOTIDE SEQUENCE [LARGE SCALE GENOMIC DNA]</scope>
    <source>
        <strain evidence="2 3">B-1</strain>
    </source>
</reference>
<organism evidence="2 3">
    <name type="scientific">Halogranum salarium B-1</name>
    <dbReference type="NCBI Taxonomy" id="1210908"/>
    <lineage>
        <taxon>Archaea</taxon>
        <taxon>Methanobacteriati</taxon>
        <taxon>Methanobacteriota</taxon>
        <taxon>Stenosarchaea group</taxon>
        <taxon>Halobacteria</taxon>
        <taxon>Halobacteriales</taxon>
        <taxon>Haloferacaceae</taxon>
    </lineage>
</organism>
<comment type="caution">
    <text evidence="2">The sequence shown here is derived from an EMBL/GenBank/DDBJ whole genome shotgun (WGS) entry which is preliminary data.</text>
</comment>